<evidence type="ECO:0000259" key="15">
    <source>
        <dbReference type="PROSITE" id="PS51184"/>
    </source>
</evidence>
<feature type="region of interest" description="Disordered" evidence="14">
    <location>
        <begin position="21"/>
        <end position="59"/>
    </location>
</feature>
<dbReference type="Pfam" id="PF24472">
    <property type="entry name" value="ARM_KDM8_N"/>
    <property type="match status" value="1"/>
</dbReference>
<evidence type="ECO:0000256" key="13">
    <source>
        <dbReference type="ARBA" id="ARBA00049800"/>
    </source>
</evidence>
<dbReference type="SMART" id="SM00558">
    <property type="entry name" value="JmjC"/>
    <property type="match status" value="1"/>
</dbReference>
<dbReference type="SUPFAM" id="SSF51197">
    <property type="entry name" value="Clavaminate synthase-like"/>
    <property type="match status" value="1"/>
</dbReference>
<reference evidence="16" key="1">
    <citation type="journal article" date="2023" name="G3 (Bethesda)">
        <title>A reference genome for the long-term kleptoplast-retaining sea slug Elysia crispata morphotype clarki.</title>
        <authorList>
            <person name="Eastman K.E."/>
            <person name="Pendleton A.L."/>
            <person name="Shaikh M.A."/>
            <person name="Suttiyut T."/>
            <person name="Ogas R."/>
            <person name="Tomko P."/>
            <person name="Gavelis G."/>
            <person name="Widhalm J.R."/>
            <person name="Wisecaver J.H."/>
        </authorList>
    </citation>
    <scope>NUCLEOTIDE SEQUENCE</scope>
    <source>
        <strain evidence="16">ECLA1</strain>
    </source>
</reference>
<evidence type="ECO:0000256" key="8">
    <source>
        <dbReference type="ARBA" id="ARBA00023015"/>
    </source>
</evidence>
<dbReference type="GO" id="GO:0031648">
    <property type="term" value="P:protein destabilization"/>
    <property type="evidence" value="ECO:0007669"/>
    <property type="project" value="UniProtKB-ARBA"/>
</dbReference>
<dbReference type="PANTHER" id="PTHR12461">
    <property type="entry name" value="HYPOXIA-INDUCIBLE FACTOR 1 ALPHA INHIBITOR-RELATED"/>
    <property type="match status" value="1"/>
</dbReference>
<dbReference type="GO" id="GO:0048511">
    <property type="term" value="P:rhythmic process"/>
    <property type="evidence" value="ECO:0007669"/>
    <property type="project" value="UniProtKB-KW"/>
</dbReference>
<keyword evidence="3" id="KW-0479">Metal-binding</keyword>
<evidence type="ECO:0000313" key="17">
    <source>
        <dbReference type="Proteomes" id="UP001283361"/>
    </source>
</evidence>
<dbReference type="AlphaFoldDB" id="A0AAE0XS64"/>
<evidence type="ECO:0000256" key="5">
    <source>
        <dbReference type="ARBA" id="ARBA00022964"/>
    </source>
</evidence>
<keyword evidence="11" id="KW-0539">Nucleus</keyword>
<organism evidence="16 17">
    <name type="scientific">Elysia crispata</name>
    <name type="common">lettuce slug</name>
    <dbReference type="NCBI Taxonomy" id="231223"/>
    <lineage>
        <taxon>Eukaryota</taxon>
        <taxon>Metazoa</taxon>
        <taxon>Spiralia</taxon>
        <taxon>Lophotrochozoa</taxon>
        <taxon>Mollusca</taxon>
        <taxon>Gastropoda</taxon>
        <taxon>Heterobranchia</taxon>
        <taxon>Euthyneura</taxon>
        <taxon>Panpulmonata</taxon>
        <taxon>Sacoglossa</taxon>
        <taxon>Placobranchoidea</taxon>
        <taxon>Plakobranchidae</taxon>
        <taxon>Elysia</taxon>
    </lineage>
</organism>
<dbReference type="GO" id="GO:0005634">
    <property type="term" value="C:nucleus"/>
    <property type="evidence" value="ECO:0007669"/>
    <property type="project" value="UniProtKB-SubCell"/>
</dbReference>
<dbReference type="InterPro" id="IPR056520">
    <property type="entry name" value="ARM_KDM8_N"/>
</dbReference>
<dbReference type="GO" id="GO:0046872">
    <property type="term" value="F:metal ion binding"/>
    <property type="evidence" value="ECO:0007669"/>
    <property type="project" value="UniProtKB-KW"/>
</dbReference>
<dbReference type="Pfam" id="PF13621">
    <property type="entry name" value="Cupin_8"/>
    <property type="match status" value="1"/>
</dbReference>
<keyword evidence="12" id="KW-0131">Cell cycle</keyword>
<dbReference type="GO" id="GO:0003682">
    <property type="term" value="F:chromatin binding"/>
    <property type="evidence" value="ECO:0007669"/>
    <property type="project" value="UniProtKB-ARBA"/>
</dbReference>
<keyword evidence="10" id="KW-0804">Transcription</keyword>
<protein>
    <recommendedName>
        <fullName evidence="13">JmjC domain-containing protein 5</fullName>
    </recommendedName>
</protein>
<dbReference type="InterPro" id="IPR003347">
    <property type="entry name" value="JmjC_dom"/>
</dbReference>
<comment type="cofactor">
    <cofactor evidence="1">
        <name>Fe(2+)</name>
        <dbReference type="ChEBI" id="CHEBI:29033"/>
    </cofactor>
</comment>
<evidence type="ECO:0000256" key="7">
    <source>
        <dbReference type="ARBA" id="ARBA00023004"/>
    </source>
</evidence>
<keyword evidence="7" id="KW-0408">Iron</keyword>
<feature type="domain" description="JmjC" evidence="15">
    <location>
        <begin position="437"/>
        <end position="580"/>
    </location>
</feature>
<evidence type="ECO:0000256" key="2">
    <source>
        <dbReference type="ARBA" id="ARBA00004123"/>
    </source>
</evidence>
<proteinExistence type="predicted"/>
<evidence type="ECO:0000256" key="11">
    <source>
        <dbReference type="ARBA" id="ARBA00023242"/>
    </source>
</evidence>
<dbReference type="GO" id="GO:0010468">
    <property type="term" value="P:regulation of gene expression"/>
    <property type="evidence" value="ECO:0007669"/>
    <property type="project" value="UniProtKB-ARBA"/>
</dbReference>
<dbReference type="GO" id="GO:0051864">
    <property type="term" value="F:histone H3K36 demethylase activity"/>
    <property type="evidence" value="ECO:0007669"/>
    <property type="project" value="TreeGrafter"/>
</dbReference>
<name>A0AAE0XS64_9GAST</name>
<keyword evidence="5" id="KW-0223">Dioxygenase</keyword>
<accession>A0AAE0XS64</accession>
<keyword evidence="4" id="KW-0156">Chromatin regulator</keyword>
<sequence>MFNQALRVKLLLHQVRTSSQKKTHDLKMASTSISTEHESGGLSNEAGNESKKHSPPGSCQKLLPVDSADLMKVIINSSSMTSSIMSLLNTVVSLLYKEEYCSCLDLCQPALDKIWEELNTGYWKDVPLCWRQAYSLVSLAKALCESALLSEPGRNIDHAVILRTCDMGLLMGAPILGNILAKMSREFQQAFGILGQWRRLSETAQDDPVAFKSDGMDNEKDSNTFPETQGDGKSDNITRDVENSNKFGSQESKVAQKGRIDVHNNESGNSSPAVKRARHYLKPNANELHRKNDYCEVSSPESKNQLGSPEARDNLNQLLIETQENPVSFNTPAVTLPPNIQTQKTSEIPRCSCPSVEMFQAMFMDQGHPVIITDAIGYWPALTTRRWSLDYLRSVAGCRTVPVEIGERYTEESWTQKLMTIGEMIDQYVTKSNAEKAYLAQHQLFDQVWELRDDISVPVYCCLGEDEDVDINAWFGPAGTISPLHQDPKHNFLCQVMGSKFVRLYSEGHTECVYPHESRLLHNTSQVDVDEPDLEKFPKFKDIPCLEALLRSGDMLYIPPKHWHYVKSLEVSFSVSFWWQ</sequence>
<evidence type="ECO:0000256" key="4">
    <source>
        <dbReference type="ARBA" id="ARBA00022853"/>
    </source>
</evidence>
<evidence type="ECO:0000313" key="16">
    <source>
        <dbReference type="EMBL" id="KAK3707376.1"/>
    </source>
</evidence>
<evidence type="ECO:0000256" key="1">
    <source>
        <dbReference type="ARBA" id="ARBA00001954"/>
    </source>
</evidence>
<feature type="compositionally biased region" description="Basic and acidic residues" evidence="14">
    <location>
        <begin position="230"/>
        <end position="243"/>
    </location>
</feature>
<gene>
    <name evidence="16" type="ORF">RRG08_034436</name>
</gene>
<comment type="caution">
    <text evidence="16">The sequence shown here is derived from an EMBL/GenBank/DDBJ whole genome shotgun (WGS) entry which is preliminary data.</text>
</comment>
<dbReference type="Proteomes" id="UP001283361">
    <property type="component" value="Unassembled WGS sequence"/>
</dbReference>
<evidence type="ECO:0000256" key="9">
    <source>
        <dbReference type="ARBA" id="ARBA00023108"/>
    </source>
</evidence>
<dbReference type="PROSITE" id="PS51184">
    <property type="entry name" value="JMJC"/>
    <property type="match status" value="1"/>
</dbReference>
<evidence type="ECO:0000256" key="10">
    <source>
        <dbReference type="ARBA" id="ARBA00023163"/>
    </source>
</evidence>
<keyword evidence="6" id="KW-0560">Oxidoreductase</keyword>
<dbReference type="Gene3D" id="2.60.120.650">
    <property type="entry name" value="Cupin"/>
    <property type="match status" value="1"/>
</dbReference>
<keyword evidence="9" id="KW-0090">Biological rhythms</keyword>
<evidence type="ECO:0000256" key="12">
    <source>
        <dbReference type="ARBA" id="ARBA00023306"/>
    </source>
</evidence>
<dbReference type="InterPro" id="IPR041667">
    <property type="entry name" value="Cupin_8"/>
</dbReference>
<evidence type="ECO:0000256" key="14">
    <source>
        <dbReference type="SAM" id="MobiDB-lite"/>
    </source>
</evidence>
<feature type="compositionally biased region" description="Polar residues" evidence="14">
    <location>
        <begin position="244"/>
        <end position="253"/>
    </location>
</feature>
<evidence type="ECO:0000256" key="6">
    <source>
        <dbReference type="ARBA" id="ARBA00023002"/>
    </source>
</evidence>
<evidence type="ECO:0000256" key="3">
    <source>
        <dbReference type="ARBA" id="ARBA00022723"/>
    </source>
</evidence>
<dbReference type="FunFam" id="2.60.120.650:FF:000019">
    <property type="entry name" value="Bifunctional peptidase and arginyl-hydroxylase JMJD5"/>
    <property type="match status" value="1"/>
</dbReference>
<dbReference type="PANTHER" id="PTHR12461:SF106">
    <property type="entry name" value="BIFUNCTIONAL PEPTIDASE AND ARGINYL-HYDROXYLASE JMJD5"/>
    <property type="match status" value="1"/>
</dbReference>
<feature type="region of interest" description="Disordered" evidence="14">
    <location>
        <begin position="208"/>
        <end position="275"/>
    </location>
</feature>
<keyword evidence="8" id="KW-0805">Transcription regulation</keyword>
<comment type="subcellular location">
    <subcellularLocation>
        <location evidence="2">Nucleus</location>
    </subcellularLocation>
</comment>
<dbReference type="EMBL" id="JAWDGP010007719">
    <property type="protein sequence ID" value="KAK3707376.1"/>
    <property type="molecule type" value="Genomic_DNA"/>
</dbReference>
<keyword evidence="17" id="KW-1185">Reference proteome</keyword>